<sequence length="117" mass="13117">MKSFQDTIGKDLVLIKKKLLHMKKQFGRKGGLLKLKESGGAQTEDLFSRPVWARKIIDFTDMIGRVNGFRYLLVAVDAYTGWPEAVPVEAEDAKMSQLRANMPVSRFALHTCCTSGL</sequence>
<accession>A0A5C6P3I7</accession>
<evidence type="ECO:0000313" key="1">
    <source>
        <dbReference type="EMBL" id="TWW73479.1"/>
    </source>
</evidence>
<dbReference type="SUPFAM" id="SSF53098">
    <property type="entry name" value="Ribonuclease H-like"/>
    <property type="match status" value="1"/>
</dbReference>
<gene>
    <name evidence="1" type="ORF">D4764_15G0008730</name>
</gene>
<dbReference type="InterPro" id="IPR012337">
    <property type="entry name" value="RNaseH-like_sf"/>
</dbReference>
<dbReference type="Gene3D" id="3.30.420.10">
    <property type="entry name" value="Ribonuclease H-like superfamily/Ribonuclease H"/>
    <property type="match status" value="1"/>
</dbReference>
<reference evidence="1 2" key="1">
    <citation type="submission" date="2019-04" db="EMBL/GenBank/DDBJ databases">
        <title>Chromosome genome assembly for Takifugu flavidus.</title>
        <authorList>
            <person name="Xiao S."/>
        </authorList>
    </citation>
    <scope>NUCLEOTIDE SEQUENCE [LARGE SCALE GENOMIC DNA]</scope>
    <source>
        <strain evidence="1">HTHZ2018</strain>
        <tissue evidence="1">Muscle</tissue>
    </source>
</reference>
<proteinExistence type="predicted"/>
<dbReference type="GO" id="GO:0003676">
    <property type="term" value="F:nucleic acid binding"/>
    <property type="evidence" value="ECO:0007669"/>
    <property type="project" value="InterPro"/>
</dbReference>
<protein>
    <recommendedName>
        <fullName evidence="3">Integrase catalytic domain-containing protein</fullName>
    </recommendedName>
</protein>
<evidence type="ECO:0008006" key="3">
    <source>
        <dbReference type="Google" id="ProtNLM"/>
    </source>
</evidence>
<dbReference type="Proteomes" id="UP000324091">
    <property type="component" value="Chromosome 15"/>
</dbReference>
<evidence type="ECO:0000313" key="2">
    <source>
        <dbReference type="Proteomes" id="UP000324091"/>
    </source>
</evidence>
<organism evidence="1 2">
    <name type="scientific">Takifugu flavidus</name>
    <name type="common">sansaifugu</name>
    <dbReference type="NCBI Taxonomy" id="433684"/>
    <lineage>
        <taxon>Eukaryota</taxon>
        <taxon>Metazoa</taxon>
        <taxon>Chordata</taxon>
        <taxon>Craniata</taxon>
        <taxon>Vertebrata</taxon>
        <taxon>Euteleostomi</taxon>
        <taxon>Actinopterygii</taxon>
        <taxon>Neopterygii</taxon>
        <taxon>Teleostei</taxon>
        <taxon>Neoteleostei</taxon>
        <taxon>Acanthomorphata</taxon>
        <taxon>Eupercaria</taxon>
        <taxon>Tetraodontiformes</taxon>
        <taxon>Tetradontoidea</taxon>
        <taxon>Tetraodontidae</taxon>
        <taxon>Takifugu</taxon>
    </lineage>
</organism>
<comment type="caution">
    <text evidence="1">The sequence shown here is derived from an EMBL/GenBank/DDBJ whole genome shotgun (WGS) entry which is preliminary data.</text>
</comment>
<dbReference type="AlphaFoldDB" id="A0A5C6P3I7"/>
<dbReference type="EMBL" id="RHFK02000007">
    <property type="protein sequence ID" value="TWW73479.1"/>
    <property type="molecule type" value="Genomic_DNA"/>
</dbReference>
<keyword evidence="2" id="KW-1185">Reference proteome</keyword>
<name>A0A5C6P3I7_9TELE</name>
<dbReference type="InterPro" id="IPR036397">
    <property type="entry name" value="RNaseH_sf"/>
</dbReference>